<reference evidence="5 6" key="1">
    <citation type="submission" date="2019-04" db="EMBL/GenBank/DDBJ databases">
        <title>Lewinella litorea sp. nov., isolated from a marine sand.</title>
        <authorList>
            <person name="Yoon J.-H."/>
        </authorList>
    </citation>
    <scope>NUCLEOTIDE SEQUENCE [LARGE SCALE GENOMIC DNA]</scope>
    <source>
        <strain evidence="5 6">HSMS-39</strain>
    </source>
</reference>
<dbReference type="Proteomes" id="UP000308528">
    <property type="component" value="Unassembled WGS sequence"/>
</dbReference>
<feature type="domain" description="Pseudouridine synthase RsuA/RluA-like" evidence="4">
    <location>
        <begin position="5"/>
        <end position="154"/>
    </location>
</feature>
<dbReference type="InterPro" id="IPR020094">
    <property type="entry name" value="TruA/RsuA/RluB/E/F_N"/>
</dbReference>
<evidence type="ECO:0000259" key="4">
    <source>
        <dbReference type="Pfam" id="PF00849"/>
    </source>
</evidence>
<dbReference type="GO" id="GO:0003723">
    <property type="term" value="F:RNA binding"/>
    <property type="evidence" value="ECO:0007669"/>
    <property type="project" value="InterPro"/>
</dbReference>
<dbReference type="NCBIfam" id="TIGR00093">
    <property type="entry name" value="pseudouridine synthase"/>
    <property type="match status" value="1"/>
</dbReference>
<name>A0A4V3XLL0_9BACT</name>
<dbReference type="OrthoDB" id="1012272at2"/>
<dbReference type="GO" id="GO:0009982">
    <property type="term" value="F:pseudouridine synthase activity"/>
    <property type="evidence" value="ECO:0007669"/>
    <property type="project" value="InterPro"/>
</dbReference>
<sequence>MAHRYFLINKPYGVLSQFTRELPDHRTLADLYDFPPDVYPVGRLDRDSEGLLLLTDDGALNHRLLNPAHRHPRTYWVQVEGIPTPDALSALAAGPTIRIKGKNHASLPLLVETIAPAVAPRTPPIRYRKNVADSWLSLTLTEGKNRQVRRVCAAVGYPVLRLIRHAIVEVTLEDLAGQSVREVDRDWLYARLELR</sequence>
<keyword evidence="2 3" id="KW-0413">Isomerase</keyword>
<proteinExistence type="inferred from homology"/>
<dbReference type="EMBL" id="SRSF01000001">
    <property type="protein sequence ID" value="THH41323.1"/>
    <property type="molecule type" value="Genomic_DNA"/>
</dbReference>
<dbReference type="Pfam" id="PF00849">
    <property type="entry name" value="PseudoU_synth_2"/>
    <property type="match status" value="1"/>
</dbReference>
<protein>
    <recommendedName>
        <fullName evidence="3">Pseudouridine synthase</fullName>
        <ecNumber evidence="3">5.4.99.-</ecNumber>
    </recommendedName>
</protein>
<evidence type="ECO:0000256" key="3">
    <source>
        <dbReference type="RuleBase" id="RU003887"/>
    </source>
</evidence>
<keyword evidence="6" id="KW-1185">Reference proteome</keyword>
<dbReference type="SUPFAM" id="SSF55120">
    <property type="entry name" value="Pseudouridine synthase"/>
    <property type="match status" value="1"/>
</dbReference>
<organism evidence="5 6">
    <name type="scientific">Neolewinella litorea</name>
    <dbReference type="NCBI Taxonomy" id="2562452"/>
    <lineage>
        <taxon>Bacteria</taxon>
        <taxon>Pseudomonadati</taxon>
        <taxon>Bacteroidota</taxon>
        <taxon>Saprospiria</taxon>
        <taxon>Saprospirales</taxon>
        <taxon>Lewinellaceae</taxon>
        <taxon>Neolewinella</taxon>
    </lineage>
</organism>
<evidence type="ECO:0000313" key="6">
    <source>
        <dbReference type="Proteomes" id="UP000308528"/>
    </source>
</evidence>
<comment type="similarity">
    <text evidence="1 3">Belongs to the pseudouridine synthase RsuA family.</text>
</comment>
<dbReference type="AlphaFoldDB" id="A0A4V3XLL0"/>
<dbReference type="InterPro" id="IPR020103">
    <property type="entry name" value="PsdUridine_synth_cat_dom_sf"/>
</dbReference>
<dbReference type="GO" id="GO:0006364">
    <property type="term" value="P:rRNA processing"/>
    <property type="evidence" value="ECO:0007669"/>
    <property type="project" value="UniProtKB-ARBA"/>
</dbReference>
<evidence type="ECO:0000256" key="2">
    <source>
        <dbReference type="ARBA" id="ARBA00023235"/>
    </source>
</evidence>
<evidence type="ECO:0000313" key="5">
    <source>
        <dbReference type="EMBL" id="THH41323.1"/>
    </source>
</evidence>
<dbReference type="PANTHER" id="PTHR47683">
    <property type="entry name" value="PSEUDOURIDINE SYNTHASE FAMILY PROTEIN-RELATED"/>
    <property type="match status" value="1"/>
</dbReference>
<dbReference type="EC" id="5.4.99.-" evidence="3"/>
<evidence type="ECO:0000256" key="1">
    <source>
        <dbReference type="ARBA" id="ARBA00008348"/>
    </source>
</evidence>
<accession>A0A4V3XLL0</accession>
<comment type="caution">
    <text evidence="5">The sequence shown here is derived from an EMBL/GenBank/DDBJ whole genome shotgun (WGS) entry which is preliminary data.</text>
</comment>
<dbReference type="InterPro" id="IPR000748">
    <property type="entry name" value="PsdUridine_synth_RsuA/RluB/E/F"/>
</dbReference>
<dbReference type="GO" id="GO:0001522">
    <property type="term" value="P:pseudouridine synthesis"/>
    <property type="evidence" value="ECO:0007669"/>
    <property type="project" value="InterPro"/>
</dbReference>
<dbReference type="Gene3D" id="3.30.70.1560">
    <property type="entry name" value="Alpha-L RNA-binding motif"/>
    <property type="match status" value="1"/>
</dbReference>
<dbReference type="InterPro" id="IPR018496">
    <property type="entry name" value="PsdUridine_synth_RsuA/RluB_CS"/>
</dbReference>
<gene>
    <name evidence="5" type="ORF">E4021_01625</name>
</gene>
<dbReference type="InterPro" id="IPR006145">
    <property type="entry name" value="PsdUridine_synth_RsuA/RluA"/>
</dbReference>
<dbReference type="InterPro" id="IPR050343">
    <property type="entry name" value="RsuA_PseudoU_synthase"/>
</dbReference>
<dbReference type="PANTHER" id="PTHR47683:SF2">
    <property type="entry name" value="RNA-BINDING S4 DOMAIN-CONTAINING PROTEIN"/>
    <property type="match status" value="1"/>
</dbReference>
<dbReference type="InterPro" id="IPR042092">
    <property type="entry name" value="PsdUridine_s_RsuA/RluB/E/F_cat"/>
</dbReference>
<dbReference type="PROSITE" id="PS01149">
    <property type="entry name" value="PSI_RSU"/>
    <property type="match status" value="1"/>
</dbReference>
<dbReference type="GO" id="GO:0140098">
    <property type="term" value="F:catalytic activity, acting on RNA"/>
    <property type="evidence" value="ECO:0007669"/>
    <property type="project" value="UniProtKB-ARBA"/>
</dbReference>
<dbReference type="Gene3D" id="3.30.70.580">
    <property type="entry name" value="Pseudouridine synthase I, catalytic domain, N-terminal subdomain"/>
    <property type="match status" value="1"/>
</dbReference>